<evidence type="ECO:0000259" key="1">
    <source>
        <dbReference type="Pfam" id="PF04015"/>
    </source>
</evidence>
<gene>
    <name evidence="2" type="ORF">S03H2_48460</name>
</gene>
<organism evidence="2">
    <name type="scientific">marine sediment metagenome</name>
    <dbReference type="NCBI Taxonomy" id="412755"/>
    <lineage>
        <taxon>unclassified sequences</taxon>
        <taxon>metagenomes</taxon>
        <taxon>ecological metagenomes</taxon>
    </lineage>
</organism>
<protein>
    <recommendedName>
        <fullName evidence="1">DUF362 domain-containing protein</fullName>
    </recommendedName>
</protein>
<accession>X1I5I0</accession>
<comment type="caution">
    <text evidence="2">The sequence shown here is derived from an EMBL/GenBank/DDBJ whole genome shotgun (WGS) entry which is preliminary data.</text>
</comment>
<dbReference type="EMBL" id="BARU01030552">
    <property type="protein sequence ID" value="GAH64540.1"/>
    <property type="molecule type" value="Genomic_DNA"/>
</dbReference>
<dbReference type="AlphaFoldDB" id="X1I5I0"/>
<name>X1I5I0_9ZZZZ</name>
<evidence type="ECO:0000313" key="2">
    <source>
        <dbReference type="EMBL" id="GAH64540.1"/>
    </source>
</evidence>
<dbReference type="Pfam" id="PF04015">
    <property type="entry name" value="DUF362"/>
    <property type="match status" value="1"/>
</dbReference>
<reference evidence="2" key="1">
    <citation type="journal article" date="2014" name="Front. Microbiol.">
        <title>High frequency of phylogenetically diverse reductive dehalogenase-homologous genes in deep subseafloor sedimentary metagenomes.</title>
        <authorList>
            <person name="Kawai M."/>
            <person name="Futagami T."/>
            <person name="Toyoda A."/>
            <person name="Takaki Y."/>
            <person name="Nishi S."/>
            <person name="Hori S."/>
            <person name="Arai W."/>
            <person name="Tsubouchi T."/>
            <person name="Morono Y."/>
            <person name="Uchiyama I."/>
            <person name="Ito T."/>
            <person name="Fujiyama A."/>
            <person name="Inagaki F."/>
            <person name="Takami H."/>
        </authorList>
    </citation>
    <scope>NUCLEOTIDE SEQUENCE</scope>
    <source>
        <strain evidence="2">Expedition CK06-06</strain>
    </source>
</reference>
<dbReference type="InterPro" id="IPR007160">
    <property type="entry name" value="DUF362"/>
</dbReference>
<proteinExistence type="predicted"/>
<sequence length="250" mass="28093">MKKSKVYIKEGKQLKESITELFQNLGITNIKGKKVFVKPNMLRPAKPDEGVVTHPQLIFETVSFLLDKGANVLVGDNPLPNKTCNQIEIAKECGFLDVSHGQFRNIGRYPKKIKRQKNLLKEVYVSREILDCDILVSLPKFKLHNLTTMSIAIKNHFGIIPGGLKAYIHSLFPKIKDFSKVLLEIYRLRPPDIIIVDCLNIIDAKGKRFTPGKIIAGDNGHAIDYTCALMAGINPYLIPTLKIARDNGLF</sequence>
<feature type="non-terminal residue" evidence="2">
    <location>
        <position position="250"/>
    </location>
</feature>
<feature type="domain" description="DUF362" evidence="1">
    <location>
        <begin position="35"/>
        <end position="228"/>
    </location>
</feature>